<dbReference type="PANTHER" id="PTHR31252:SF11">
    <property type="entry name" value="DUF4419 DOMAIN-CONTAINING PROTEIN"/>
    <property type="match status" value="1"/>
</dbReference>
<dbReference type="AlphaFoldDB" id="A0A8H7KES0"/>
<dbReference type="Proteomes" id="UP000616885">
    <property type="component" value="Unassembled WGS sequence"/>
</dbReference>
<evidence type="ECO:0000256" key="1">
    <source>
        <dbReference type="SAM" id="MobiDB-lite"/>
    </source>
</evidence>
<gene>
    <name evidence="2" type="ORF">IM811_003317</name>
</gene>
<dbReference type="Pfam" id="PF14388">
    <property type="entry name" value="DUF4419"/>
    <property type="match status" value="1"/>
</dbReference>
<name>A0A8H7KES0_BIOOC</name>
<dbReference type="InterPro" id="IPR025533">
    <property type="entry name" value="DUF4419"/>
</dbReference>
<evidence type="ECO:0000313" key="2">
    <source>
        <dbReference type="EMBL" id="KAF9746412.1"/>
    </source>
</evidence>
<evidence type="ECO:0000313" key="3">
    <source>
        <dbReference type="Proteomes" id="UP000616885"/>
    </source>
</evidence>
<accession>A0A8H7KES0</accession>
<proteinExistence type="predicted"/>
<protein>
    <submittedName>
        <fullName evidence="2">Uncharacterized protein</fullName>
    </submittedName>
</protein>
<reference evidence="2" key="1">
    <citation type="submission" date="2020-10" db="EMBL/GenBank/DDBJ databases">
        <title>High-Quality Genome Resource of Clonostachys rosea strain S41 by Oxford Nanopore Long-Read Sequencing.</title>
        <authorList>
            <person name="Wang H."/>
        </authorList>
    </citation>
    <scope>NUCLEOTIDE SEQUENCE</scope>
    <source>
        <strain evidence="2">S41</strain>
    </source>
</reference>
<dbReference type="PANTHER" id="PTHR31252">
    <property type="entry name" value="DUF4419 DOMAIN-CONTAINING PROTEIN"/>
    <property type="match status" value="1"/>
</dbReference>
<dbReference type="EMBL" id="JADCTT010000011">
    <property type="protein sequence ID" value="KAF9746412.1"/>
    <property type="molecule type" value="Genomic_DNA"/>
</dbReference>
<sequence length="399" mass="45301">MPVTIQPRPEKAGANDDGVVRGSSSELLVVTSKEWTAKRPRLGRTNKRQTPEDRPVLRSSFEKLEAASARIIPYRNGLVHGIIRAFEQDLHLVLRPDDVWLAILVQFNFYVNAHAEELRHLFVTHKEKEVLELDTRPIPLREIDFQQASEKFIELLEPFLVDESLSEWLLPAFTTTTANDKTVAALTLMSTMKKYFDYTLLCGGCGSPSVTLEGEKKDWELLAAKVRNLADYGDEPADWSVCLVKVVEKMIESFDKPDDDNVKDFWMRACHAAGENGSGGPRPYQDGLQHFCYWGDDGKRVCHWSDEGLEELMPKVDRLRLTLDGNPFPVISRGNVRKAVAEMPIVVKDYGTLMVHETTAITGQMAMKGVQMDDESRITHVQPMSGWWMLEDKTYPFTE</sequence>
<organism evidence="2 3">
    <name type="scientific">Bionectria ochroleuca</name>
    <name type="common">Gliocladium roseum</name>
    <dbReference type="NCBI Taxonomy" id="29856"/>
    <lineage>
        <taxon>Eukaryota</taxon>
        <taxon>Fungi</taxon>
        <taxon>Dikarya</taxon>
        <taxon>Ascomycota</taxon>
        <taxon>Pezizomycotina</taxon>
        <taxon>Sordariomycetes</taxon>
        <taxon>Hypocreomycetidae</taxon>
        <taxon>Hypocreales</taxon>
        <taxon>Bionectriaceae</taxon>
        <taxon>Clonostachys</taxon>
    </lineage>
</organism>
<comment type="caution">
    <text evidence="2">The sequence shown here is derived from an EMBL/GenBank/DDBJ whole genome shotgun (WGS) entry which is preliminary data.</text>
</comment>
<feature type="region of interest" description="Disordered" evidence="1">
    <location>
        <begin position="1"/>
        <end position="20"/>
    </location>
</feature>